<accession>A0A4R3K4F6</accession>
<evidence type="ECO:0000259" key="1">
    <source>
        <dbReference type="Pfam" id="PF01266"/>
    </source>
</evidence>
<protein>
    <submittedName>
        <fullName evidence="3">Glycerol-3-phosphate dehydrogenase</fullName>
    </submittedName>
</protein>
<dbReference type="PANTHER" id="PTHR42720">
    <property type="entry name" value="GLYCEROL-3-PHOSPHATE DEHYDROGENASE"/>
    <property type="match status" value="1"/>
</dbReference>
<dbReference type="InterPro" id="IPR006076">
    <property type="entry name" value="FAD-dep_OxRdtase"/>
</dbReference>
<dbReference type="Gene3D" id="3.30.9.10">
    <property type="entry name" value="D-Amino Acid Oxidase, subunit A, domain 2"/>
    <property type="match status" value="1"/>
</dbReference>
<dbReference type="Pfam" id="PF04324">
    <property type="entry name" value="Fer2_BFD"/>
    <property type="match status" value="1"/>
</dbReference>
<feature type="domain" description="FAD dependent oxidoreductase" evidence="1">
    <location>
        <begin position="5"/>
        <end position="358"/>
    </location>
</feature>
<evidence type="ECO:0000313" key="4">
    <source>
        <dbReference type="Proteomes" id="UP000295726"/>
    </source>
</evidence>
<dbReference type="Gene3D" id="1.10.10.1100">
    <property type="entry name" value="BFD-like [2Fe-2S]-binding domain"/>
    <property type="match status" value="1"/>
</dbReference>
<keyword evidence="4" id="KW-1185">Reference proteome</keyword>
<comment type="caution">
    <text evidence="3">The sequence shown here is derived from an EMBL/GenBank/DDBJ whole genome shotgun (WGS) entry which is preliminary data.</text>
</comment>
<name>A0A4R3K4F6_9FIRM</name>
<dbReference type="OrthoDB" id="9801699at2"/>
<dbReference type="InterPro" id="IPR041854">
    <property type="entry name" value="BFD-like_2Fe2S-bd_dom_sf"/>
</dbReference>
<dbReference type="InterPro" id="IPR052745">
    <property type="entry name" value="G3P_Oxidase/Oxidoreductase"/>
</dbReference>
<dbReference type="EMBL" id="SLZZ01000016">
    <property type="protein sequence ID" value="TCS77541.1"/>
    <property type="molecule type" value="Genomic_DNA"/>
</dbReference>
<sequence>MYSYDVVVIGAGVVGCAIARELSRYKLRICVLEKELDVAYGNSSRNTGMLHAGFTYKPGSLKAICAVEGNREFNQIARELDVPFRRSGKVVVGFTDTDYNNILKYKSIGELNGVDGLEIIDKKQLSQIEPNARGEFAMYSPMSGILDPIQYTIALAENAHQNGVHFRFNSEVLGLKTDNSHYQITTNNGMVTSRWVINSAGMYSTKISDMLGITGYVTRGFKGEYYVLDKKAGIGLRTPVYPAPNEKGGFATHATITIDGNVLVGPDSYITEGKEDYSTTREHLSGLVKDSSQMFDKVRPEFFIRTFAGIRWKLVNPDTGEVQDFVLERREDAPHAINLVGIESPGITCALPLARRVVQKMQEIDSLISNPDFCPYRKGITRFSELSLEEKEKLVRDNPLYGEIACRCESVTKAEILQAIHNPLGVHTVAGIKNRTRATMGRCQGGYCETRITKMIQEELNISEKEVLYQHKDSYMFVGKVRG</sequence>
<dbReference type="AlphaFoldDB" id="A0A4R3K4F6"/>
<proteinExistence type="predicted"/>
<dbReference type="InterPro" id="IPR007419">
    <property type="entry name" value="BFD-like_2Fe2S-bd_dom"/>
</dbReference>
<dbReference type="InterPro" id="IPR036188">
    <property type="entry name" value="FAD/NAD-bd_sf"/>
</dbReference>
<dbReference type="CDD" id="cd19946">
    <property type="entry name" value="GlpA-like_Fer2_BFD-like"/>
    <property type="match status" value="1"/>
</dbReference>
<gene>
    <name evidence="3" type="ORF">EDD59_11622</name>
</gene>
<feature type="domain" description="BFD-like [2Fe-2S]-binding" evidence="2">
    <location>
        <begin position="406"/>
        <end position="458"/>
    </location>
</feature>
<dbReference type="Gene3D" id="3.50.50.60">
    <property type="entry name" value="FAD/NAD(P)-binding domain"/>
    <property type="match status" value="1"/>
</dbReference>
<dbReference type="Pfam" id="PF01266">
    <property type="entry name" value="DAO"/>
    <property type="match status" value="1"/>
</dbReference>
<dbReference type="Proteomes" id="UP000295726">
    <property type="component" value="Unassembled WGS sequence"/>
</dbReference>
<organism evidence="3 4">
    <name type="scientific">Muricomes intestini</name>
    <dbReference type="NCBI Taxonomy" id="1796634"/>
    <lineage>
        <taxon>Bacteria</taxon>
        <taxon>Bacillati</taxon>
        <taxon>Bacillota</taxon>
        <taxon>Clostridia</taxon>
        <taxon>Lachnospirales</taxon>
        <taxon>Lachnospiraceae</taxon>
        <taxon>Muricomes</taxon>
    </lineage>
</organism>
<dbReference type="PANTHER" id="PTHR42720:SF1">
    <property type="entry name" value="GLYCEROL 3-PHOSPHATE OXIDASE"/>
    <property type="match status" value="1"/>
</dbReference>
<reference evidence="3 4" key="1">
    <citation type="submission" date="2019-03" db="EMBL/GenBank/DDBJ databases">
        <title>Genomic Encyclopedia of Type Strains, Phase IV (KMG-IV): sequencing the most valuable type-strain genomes for metagenomic binning, comparative biology and taxonomic classification.</title>
        <authorList>
            <person name="Goeker M."/>
        </authorList>
    </citation>
    <scope>NUCLEOTIDE SEQUENCE [LARGE SCALE GENOMIC DNA]</scope>
    <source>
        <strain evidence="3 4">DSM 29489</strain>
    </source>
</reference>
<dbReference type="RefSeq" id="WP_132382015.1">
    <property type="nucleotide sequence ID" value="NZ_DAIQXH010000087.1"/>
</dbReference>
<evidence type="ECO:0000259" key="2">
    <source>
        <dbReference type="Pfam" id="PF04324"/>
    </source>
</evidence>
<dbReference type="SUPFAM" id="SSF51905">
    <property type="entry name" value="FAD/NAD(P)-binding domain"/>
    <property type="match status" value="1"/>
</dbReference>
<evidence type="ECO:0000313" key="3">
    <source>
        <dbReference type="EMBL" id="TCS77541.1"/>
    </source>
</evidence>